<accession>A0A382NL93</accession>
<name>A0A382NL93_9ZZZZ</name>
<dbReference type="GO" id="GO:0032049">
    <property type="term" value="P:cardiolipin biosynthetic process"/>
    <property type="evidence" value="ECO:0007669"/>
    <property type="project" value="UniProtKB-ARBA"/>
</dbReference>
<gene>
    <name evidence="2" type="ORF">METZ01_LOCUS313205</name>
</gene>
<dbReference type="InterPro" id="IPR025202">
    <property type="entry name" value="PLD-like_dom"/>
</dbReference>
<feature type="non-terminal residue" evidence="2">
    <location>
        <position position="293"/>
    </location>
</feature>
<dbReference type="PANTHER" id="PTHR21248:SF12">
    <property type="entry name" value="CARDIOLIPIN SYNTHASE C"/>
    <property type="match status" value="1"/>
</dbReference>
<dbReference type="Pfam" id="PF13091">
    <property type="entry name" value="PLDc_2"/>
    <property type="match status" value="2"/>
</dbReference>
<dbReference type="SUPFAM" id="SSF56024">
    <property type="entry name" value="Phospholipase D/nuclease"/>
    <property type="match status" value="2"/>
</dbReference>
<dbReference type="GO" id="GO:0030572">
    <property type="term" value="F:phosphatidyltransferase activity"/>
    <property type="evidence" value="ECO:0007669"/>
    <property type="project" value="UniProtKB-ARBA"/>
</dbReference>
<dbReference type="InterPro" id="IPR001736">
    <property type="entry name" value="PLipase_D/transphosphatidylase"/>
</dbReference>
<evidence type="ECO:0000259" key="1">
    <source>
        <dbReference type="PROSITE" id="PS50035"/>
    </source>
</evidence>
<dbReference type="PANTHER" id="PTHR21248">
    <property type="entry name" value="CARDIOLIPIN SYNTHASE"/>
    <property type="match status" value="1"/>
</dbReference>
<reference evidence="2" key="1">
    <citation type="submission" date="2018-05" db="EMBL/GenBank/DDBJ databases">
        <authorList>
            <person name="Lanie J.A."/>
            <person name="Ng W.-L."/>
            <person name="Kazmierczak K.M."/>
            <person name="Andrzejewski T.M."/>
            <person name="Davidsen T.M."/>
            <person name="Wayne K.J."/>
            <person name="Tettelin H."/>
            <person name="Glass J.I."/>
            <person name="Rusch D."/>
            <person name="Podicherti R."/>
            <person name="Tsui H.-C.T."/>
            <person name="Winkler M.E."/>
        </authorList>
    </citation>
    <scope>NUCLEOTIDE SEQUENCE</scope>
</reference>
<organism evidence="2">
    <name type="scientific">marine metagenome</name>
    <dbReference type="NCBI Taxonomy" id="408172"/>
    <lineage>
        <taxon>unclassified sequences</taxon>
        <taxon>metagenomes</taxon>
        <taxon>ecological metagenomes</taxon>
    </lineage>
</organism>
<dbReference type="AlphaFoldDB" id="A0A382NL93"/>
<feature type="domain" description="PLD phosphodiesterase" evidence="1">
    <location>
        <begin position="138"/>
        <end position="160"/>
    </location>
</feature>
<dbReference type="Gene3D" id="3.30.870.10">
    <property type="entry name" value="Endonuclease Chain A"/>
    <property type="match status" value="2"/>
</dbReference>
<proteinExistence type="predicted"/>
<dbReference type="PROSITE" id="PS50035">
    <property type="entry name" value="PLD"/>
    <property type="match status" value="1"/>
</dbReference>
<evidence type="ECO:0000313" key="2">
    <source>
        <dbReference type="EMBL" id="SVC60351.1"/>
    </source>
</evidence>
<dbReference type="EMBL" id="UINC01100353">
    <property type="protein sequence ID" value="SVC60351.1"/>
    <property type="molecule type" value="Genomic_DNA"/>
</dbReference>
<protein>
    <recommendedName>
        <fullName evidence="1">PLD phosphodiesterase domain-containing protein</fullName>
    </recommendedName>
</protein>
<sequence>MSEPIRLLVDRDQSDGAAATFDAVEHQVGLAAESIDIFMFVWRNDEIGNQLGQAVLAAAERGISVKVIKDRAAIMYERIEMNRKSFFHTPLSGFTRWKYKIIGRTFPDTFVEDDFGRELGDRVSNHPNIEIEWVNHTHTKYYVFDERLMITGSINIEDRHRGYRDYMFEVVGEDHIARFRERNAGEVPYDPDRQIDFLLNRITPDRREFEIKPRMIELLDGARQSVYIEMAYIGDPDISRAIVRAGNRGVDMTMLFSREANIGDDINWRSLHRICRRAPVQVVMTDKMIHSKL</sequence>